<dbReference type="AlphaFoldDB" id="A0A919V6N8"/>
<dbReference type="Proteomes" id="UP000655287">
    <property type="component" value="Unassembled WGS sequence"/>
</dbReference>
<proteinExistence type="predicted"/>
<comment type="caution">
    <text evidence="2">The sequence shown here is derived from an EMBL/GenBank/DDBJ whole genome shotgun (WGS) entry which is preliminary data.</text>
</comment>
<dbReference type="EMBL" id="BOOU01000059">
    <property type="protein sequence ID" value="GII79545.1"/>
    <property type="molecule type" value="Genomic_DNA"/>
</dbReference>
<accession>A0A919V6N8</accession>
<evidence type="ECO:0000313" key="3">
    <source>
        <dbReference type="Proteomes" id="UP000655287"/>
    </source>
</evidence>
<evidence type="ECO:0000256" key="1">
    <source>
        <dbReference type="SAM" id="MobiDB-lite"/>
    </source>
</evidence>
<sequence length="66" mass="6522">MTGDREMSKNIKSATARIALFAIIATGGGLALAGAATADSVPANPVVSGVPTPTPTPTQDSNTPWG</sequence>
<gene>
    <name evidence="2" type="ORF">Sru01_45270</name>
</gene>
<protein>
    <submittedName>
        <fullName evidence="2">Uncharacterized protein</fullName>
    </submittedName>
</protein>
<evidence type="ECO:0000313" key="2">
    <source>
        <dbReference type="EMBL" id="GII79545.1"/>
    </source>
</evidence>
<name>A0A919V6N8_9ACTN</name>
<feature type="region of interest" description="Disordered" evidence="1">
    <location>
        <begin position="46"/>
        <end position="66"/>
    </location>
</feature>
<reference evidence="2" key="1">
    <citation type="submission" date="2021-01" db="EMBL/GenBank/DDBJ databases">
        <title>Whole genome shotgun sequence of Sphaerisporangium rufum NBRC 109079.</title>
        <authorList>
            <person name="Komaki H."/>
            <person name="Tamura T."/>
        </authorList>
    </citation>
    <scope>NUCLEOTIDE SEQUENCE</scope>
    <source>
        <strain evidence="2">NBRC 109079</strain>
    </source>
</reference>
<organism evidence="2 3">
    <name type="scientific">Sphaerisporangium rufum</name>
    <dbReference type="NCBI Taxonomy" id="1381558"/>
    <lineage>
        <taxon>Bacteria</taxon>
        <taxon>Bacillati</taxon>
        <taxon>Actinomycetota</taxon>
        <taxon>Actinomycetes</taxon>
        <taxon>Streptosporangiales</taxon>
        <taxon>Streptosporangiaceae</taxon>
        <taxon>Sphaerisporangium</taxon>
    </lineage>
</organism>
<keyword evidence="3" id="KW-1185">Reference proteome</keyword>